<dbReference type="EMBL" id="FMAI01000008">
    <property type="protein sequence ID" value="SCB40614.1"/>
    <property type="molecule type" value="Genomic_DNA"/>
</dbReference>
<sequence>MRADVMAGLVPAIHALPRSTQNVDARDKPGHDGHMEARADDSCVRGSAKHKKRENNPMHSSQALAIVTHFTT</sequence>
<proteinExistence type="predicted"/>
<evidence type="ECO:0000256" key="1">
    <source>
        <dbReference type="SAM" id="MobiDB-lite"/>
    </source>
</evidence>
<evidence type="ECO:0000313" key="3">
    <source>
        <dbReference type="Proteomes" id="UP000199184"/>
    </source>
</evidence>
<feature type="compositionally biased region" description="Basic and acidic residues" evidence="1">
    <location>
        <begin position="24"/>
        <end position="43"/>
    </location>
</feature>
<feature type="region of interest" description="Disordered" evidence="1">
    <location>
        <begin position="18"/>
        <end position="72"/>
    </location>
</feature>
<name>A0A1C3WLL4_9BRAD</name>
<reference evidence="3" key="1">
    <citation type="submission" date="2016-08" db="EMBL/GenBank/DDBJ databases">
        <authorList>
            <person name="Varghese N."/>
            <person name="Submissions Spin"/>
        </authorList>
    </citation>
    <scope>NUCLEOTIDE SEQUENCE [LARGE SCALE GENOMIC DNA]</scope>
    <source>
        <strain evidence="3">ERR11</strain>
    </source>
</reference>
<evidence type="ECO:0000313" key="2">
    <source>
        <dbReference type="EMBL" id="SCB40614.1"/>
    </source>
</evidence>
<gene>
    <name evidence="2" type="ORF">GA0061098_1008162</name>
</gene>
<feature type="compositionally biased region" description="Polar residues" evidence="1">
    <location>
        <begin position="57"/>
        <end position="72"/>
    </location>
</feature>
<organism evidence="2 3">
    <name type="scientific">Bradyrhizobium shewense</name>
    <dbReference type="NCBI Taxonomy" id="1761772"/>
    <lineage>
        <taxon>Bacteria</taxon>
        <taxon>Pseudomonadati</taxon>
        <taxon>Pseudomonadota</taxon>
        <taxon>Alphaproteobacteria</taxon>
        <taxon>Hyphomicrobiales</taxon>
        <taxon>Nitrobacteraceae</taxon>
        <taxon>Bradyrhizobium</taxon>
    </lineage>
</organism>
<dbReference type="AlphaFoldDB" id="A0A1C3WLL4"/>
<dbReference type="Proteomes" id="UP000199184">
    <property type="component" value="Unassembled WGS sequence"/>
</dbReference>
<keyword evidence="3" id="KW-1185">Reference proteome</keyword>
<protein>
    <submittedName>
        <fullName evidence="2">Uncharacterized protein</fullName>
    </submittedName>
</protein>
<accession>A0A1C3WLL4</accession>